<evidence type="ECO:0000256" key="2">
    <source>
        <dbReference type="ARBA" id="ARBA00022723"/>
    </source>
</evidence>
<evidence type="ECO:0000313" key="8">
    <source>
        <dbReference type="Proteomes" id="UP001054945"/>
    </source>
</evidence>
<comment type="subcellular location">
    <subcellularLocation>
        <location evidence="1">Nucleus</location>
    </subcellularLocation>
</comment>
<dbReference type="InterPro" id="IPR013087">
    <property type="entry name" value="Znf_C2H2_type"/>
</dbReference>
<dbReference type="InterPro" id="IPR051968">
    <property type="entry name" value="ZnFinger_Homeobox_TR"/>
</dbReference>
<gene>
    <name evidence="7" type="primary">ZFHX3</name>
    <name evidence="7" type="ORF">CEXT_409911</name>
</gene>
<accession>A0AAV4XMY0</accession>
<organism evidence="7 8">
    <name type="scientific">Caerostris extrusa</name>
    <name type="common">Bark spider</name>
    <name type="synonym">Caerostris bankana</name>
    <dbReference type="NCBI Taxonomy" id="172846"/>
    <lineage>
        <taxon>Eukaryota</taxon>
        <taxon>Metazoa</taxon>
        <taxon>Ecdysozoa</taxon>
        <taxon>Arthropoda</taxon>
        <taxon>Chelicerata</taxon>
        <taxon>Arachnida</taxon>
        <taxon>Araneae</taxon>
        <taxon>Araneomorphae</taxon>
        <taxon>Entelegynae</taxon>
        <taxon>Araneoidea</taxon>
        <taxon>Araneidae</taxon>
        <taxon>Caerostris</taxon>
    </lineage>
</organism>
<evidence type="ECO:0000256" key="4">
    <source>
        <dbReference type="ARBA" id="ARBA00022833"/>
    </source>
</evidence>
<dbReference type="PROSITE" id="PS00028">
    <property type="entry name" value="ZINC_FINGER_C2H2_1"/>
    <property type="match status" value="2"/>
</dbReference>
<keyword evidence="7" id="KW-0371">Homeobox</keyword>
<comment type="caution">
    <text evidence="7">The sequence shown here is derived from an EMBL/GenBank/DDBJ whole genome shotgun (WGS) entry which is preliminary data.</text>
</comment>
<keyword evidence="8" id="KW-1185">Reference proteome</keyword>
<keyword evidence="7" id="KW-0238">DNA-binding</keyword>
<dbReference type="SUPFAM" id="SSF57667">
    <property type="entry name" value="beta-beta-alpha zinc fingers"/>
    <property type="match status" value="1"/>
</dbReference>
<dbReference type="PROSITE" id="PS50157">
    <property type="entry name" value="ZINC_FINGER_C2H2_2"/>
    <property type="match status" value="2"/>
</dbReference>
<evidence type="ECO:0000256" key="1">
    <source>
        <dbReference type="ARBA" id="ARBA00004123"/>
    </source>
</evidence>
<keyword evidence="5" id="KW-0863">Zinc-finger</keyword>
<feature type="domain" description="C2H2-type" evidence="6">
    <location>
        <begin position="12"/>
        <end position="42"/>
    </location>
</feature>
<dbReference type="SMART" id="SM00355">
    <property type="entry name" value="ZnF_C2H2"/>
    <property type="match status" value="2"/>
</dbReference>
<dbReference type="Proteomes" id="UP001054945">
    <property type="component" value="Unassembled WGS sequence"/>
</dbReference>
<dbReference type="AlphaFoldDB" id="A0AAV4XMY0"/>
<dbReference type="Gene3D" id="3.30.160.60">
    <property type="entry name" value="Classic Zinc Finger"/>
    <property type="match status" value="1"/>
</dbReference>
<name>A0AAV4XMY0_CAEEX</name>
<keyword evidence="2" id="KW-0479">Metal-binding</keyword>
<dbReference type="GO" id="GO:0005634">
    <property type="term" value="C:nucleus"/>
    <property type="evidence" value="ECO:0007669"/>
    <property type="project" value="UniProtKB-SubCell"/>
</dbReference>
<protein>
    <submittedName>
        <fullName evidence="7">Zinc finger homeobox protein 3</fullName>
    </submittedName>
</protein>
<feature type="domain" description="C2H2-type" evidence="6">
    <location>
        <begin position="53"/>
        <end position="75"/>
    </location>
</feature>
<dbReference type="PANTHER" id="PTHR45891">
    <property type="entry name" value="ZINC FINGER HOMEOBOX PROTEIN"/>
    <property type="match status" value="1"/>
</dbReference>
<dbReference type="GO" id="GO:0008270">
    <property type="term" value="F:zinc ion binding"/>
    <property type="evidence" value="ECO:0007669"/>
    <property type="project" value="UniProtKB-KW"/>
</dbReference>
<dbReference type="InterPro" id="IPR036236">
    <property type="entry name" value="Znf_C2H2_sf"/>
</dbReference>
<proteinExistence type="predicted"/>
<evidence type="ECO:0000313" key="7">
    <source>
        <dbReference type="EMBL" id="GIY95103.1"/>
    </source>
</evidence>
<dbReference type="GO" id="GO:0000981">
    <property type="term" value="F:DNA-binding transcription factor activity, RNA polymerase II-specific"/>
    <property type="evidence" value="ECO:0007669"/>
    <property type="project" value="TreeGrafter"/>
</dbReference>
<evidence type="ECO:0000259" key="6">
    <source>
        <dbReference type="PROSITE" id="PS50157"/>
    </source>
</evidence>
<keyword evidence="3" id="KW-0677">Repeat</keyword>
<evidence type="ECO:0000256" key="3">
    <source>
        <dbReference type="ARBA" id="ARBA00022737"/>
    </source>
</evidence>
<reference evidence="7 8" key="1">
    <citation type="submission" date="2021-06" db="EMBL/GenBank/DDBJ databases">
        <title>Caerostris extrusa draft genome.</title>
        <authorList>
            <person name="Kono N."/>
            <person name="Arakawa K."/>
        </authorList>
    </citation>
    <scope>NUCLEOTIDE SEQUENCE [LARGE SCALE GENOMIC DNA]</scope>
</reference>
<sequence>MELKPTPSGLEYQCWKKGCMQSFKTSAAVQLHFKETHSKKPLLSVSDRHVYKYRCNQCSLAFKTLEKLQLHSQYHMIRAATKCVLCGRSFRSVIALKSTLKLLILT</sequence>
<dbReference type="Pfam" id="PF00096">
    <property type="entry name" value="zf-C2H2"/>
    <property type="match status" value="1"/>
</dbReference>
<evidence type="ECO:0000256" key="5">
    <source>
        <dbReference type="PROSITE-ProRule" id="PRU00042"/>
    </source>
</evidence>
<keyword evidence="4" id="KW-0862">Zinc</keyword>
<dbReference type="PANTHER" id="PTHR45891:SF3">
    <property type="entry name" value="ZINC FINGER PROTEIN 2"/>
    <property type="match status" value="1"/>
</dbReference>
<dbReference type="GO" id="GO:0000978">
    <property type="term" value="F:RNA polymerase II cis-regulatory region sequence-specific DNA binding"/>
    <property type="evidence" value="ECO:0007669"/>
    <property type="project" value="TreeGrafter"/>
</dbReference>
<dbReference type="EMBL" id="BPLR01000483">
    <property type="protein sequence ID" value="GIY95103.1"/>
    <property type="molecule type" value="Genomic_DNA"/>
</dbReference>